<name>A0A6G9I8A6_9GAMM</name>
<evidence type="ECO:0000256" key="1">
    <source>
        <dbReference type="ARBA" id="ARBA00023015"/>
    </source>
</evidence>
<keyword evidence="3" id="KW-0804">Transcription</keyword>
<evidence type="ECO:0000313" key="6">
    <source>
        <dbReference type="Proteomes" id="UP000501168"/>
    </source>
</evidence>
<keyword evidence="6" id="KW-1185">Reference proteome</keyword>
<dbReference type="AlphaFoldDB" id="A0A6G9I8A6"/>
<proteinExistence type="predicted"/>
<dbReference type="Proteomes" id="UP000501168">
    <property type="component" value="Chromosome"/>
</dbReference>
<evidence type="ECO:0000256" key="2">
    <source>
        <dbReference type="ARBA" id="ARBA00023125"/>
    </source>
</evidence>
<dbReference type="RefSeq" id="WP_166914204.1">
    <property type="nucleotide sequence ID" value="NZ_CP050253.1"/>
</dbReference>
<dbReference type="Gene3D" id="1.10.10.60">
    <property type="entry name" value="Homeodomain-like"/>
    <property type="match status" value="2"/>
</dbReference>
<dbReference type="InParanoid" id="A0A6G9I8A6"/>
<dbReference type="InterPro" id="IPR009057">
    <property type="entry name" value="Homeodomain-like_sf"/>
</dbReference>
<sequence length="294" mass="33777">MTNSIADIISAFISQQRKVTNLYLASGNISPPALAYQVDFPRLEIIIEGEVEMCWAENKTSSKQQCLSRNNLLYIPGGSWNQPQWSKPATTLSILFGKQQLGLSLLSWDGEQFTVLEQINTPRRGPRVGAFILQAIDELSWGNPQQPKTDYQKDTTAPLLILSLLSHTLDLLNTNIETSSHTTSLFEAIRHYIDIHFREEITREFLAKTFYISPNYLSHLFHKEGETGLNEYLNQVRLEHAKTLLKNYDLNIKEVAHACGFNDSNYFCRVFRKRTDRSPSEYRNQYHSKLVMKS</sequence>
<dbReference type="FunCoup" id="A0A6G9I8A6">
    <property type="interactions" value="17"/>
</dbReference>
<keyword evidence="2" id="KW-0238">DNA-binding</keyword>
<dbReference type="Pfam" id="PF12833">
    <property type="entry name" value="HTH_18"/>
    <property type="match status" value="1"/>
</dbReference>
<dbReference type="SMART" id="SM00342">
    <property type="entry name" value="HTH_ARAC"/>
    <property type="match status" value="1"/>
</dbReference>
<dbReference type="SUPFAM" id="SSF46689">
    <property type="entry name" value="Homeodomain-like"/>
    <property type="match status" value="1"/>
</dbReference>
<gene>
    <name evidence="5" type="ORF">IPMB12_01370</name>
</gene>
<dbReference type="GO" id="GO:0043565">
    <property type="term" value="F:sequence-specific DNA binding"/>
    <property type="evidence" value="ECO:0007669"/>
    <property type="project" value="InterPro"/>
</dbReference>
<dbReference type="PRINTS" id="PR00032">
    <property type="entry name" value="HTHARAC"/>
</dbReference>
<dbReference type="InterPro" id="IPR018060">
    <property type="entry name" value="HTH_AraC"/>
</dbReference>
<dbReference type="PANTHER" id="PTHR43280">
    <property type="entry name" value="ARAC-FAMILY TRANSCRIPTIONAL REGULATOR"/>
    <property type="match status" value="1"/>
</dbReference>
<evidence type="ECO:0000256" key="3">
    <source>
        <dbReference type="ARBA" id="ARBA00023163"/>
    </source>
</evidence>
<dbReference type="InterPro" id="IPR018062">
    <property type="entry name" value="HTH_AraC-typ_CS"/>
</dbReference>
<dbReference type="GO" id="GO:0003700">
    <property type="term" value="F:DNA-binding transcription factor activity"/>
    <property type="evidence" value="ECO:0007669"/>
    <property type="project" value="InterPro"/>
</dbReference>
<reference evidence="5 6" key="1">
    <citation type="submission" date="2020-03" db="EMBL/GenBank/DDBJ databases">
        <title>Complete genome sequence of Orbus sp. IPMB12 (BCRC 80908).</title>
        <authorList>
            <person name="Lo W.-S."/>
            <person name="Chang T.-H."/>
            <person name="Kuo C.-H."/>
        </authorList>
    </citation>
    <scope>NUCLEOTIDE SEQUENCE [LARGE SCALE GENOMIC DNA]</scope>
    <source>
        <strain evidence="5 6">IPMB12</strain>
    </source>
</reference>
<evidence type="ECO:0000259" key="4">
    <source>
        <dbReference type="PROSITE" id="PS01124"/>
    </source>
</evidence>
<feature type="domain" description="HTH araC/xylS-type" evidence="4">
    <location>
        <begin position="187"/>
        <end position="285"/>
    </location>
</feature>
<protein>
    <submittedName>
        <fullName evidence="5">Helix-turn-helix transcriptional regulator</fullName>
    </submittedName>
</protein>
<organism evidence="5 6">
    <name type="scientific">Zophobihabitans entericus</name>
    <dbReference type="NCBI Taxonomy" id="1635327"/>
    <lineage>
        <taxon>Bacteria</taxon>
        <taxon>Pseudomonadati</taxon>
        <taxon>Pseudomonadota</taxon>
        <taxon>Gammaproteobacteria</taxon>
        <taxon>Orbales</taxon>
        <taxon>Orbaceae</taxon>
        <taxon>Zophobihabitans</taxon>
    </lineage>
</organism>
<dbReference type="PANTHER" id="PTHR43280:SF10">
    <property type="entry name" value="REGULATORY PROTEIN POCR"/>
    <property type="match status" value="1"/>
</dbReference>
<dbReference type="InterPro" id="IPR020449">
    <property type="entry name" value="Tscrpt_reg_AraC-type_HTH"/>
</dbReference>
<keyword evidence="1" id="KW-0805">Transcription regulation</keyword>
<dbReference type="EMBL" id="CP050253">
    <property type="protein sequence ID" value="QIQ20445.1"/>
    <property type="molecule type" value="Genomic_DNA"/>
</dbReference>
<evidence type="ECO:0000313" key="5">
    <source>
        <dbReference type="EMBL" id="QIQ20445.1"/>
    </source>
</evidence>
<accession>A0A6G9I8A6</accession>
<dbReference type="PROSITE" id="PS01124">
    <property type="entry name" value="HTH_ARAC_FAMILY_2"/>
    <property type="match status" value="1"/>
</dbReference>
<dbReference type="KEGG" id="orb:IPMB12_01370"/>
<dbReference type="PROSITE" id="PS00041">
    <property type="entry name" value="HTH_ARAC_FAMILY_1"/>
    <property type="match status" value="1"/>
</dbReference>